<feature type="domain" description="FAD/NAD(P)-binding" evidence="1">
    <location>
        <begin position="2"/>
        <end position="33"/>
    </location>
</feature>
<dbReference type="SUPFAM" id="SSF51905">
    <property type="entry name" value="FAD/NAD(P)-binding domain"/>
    <property type="match status" value="1"/>
</dbReference>
<dbReference type="EMBL" id="BART01012680">
    <property type="protein sequence ID" value="GAG83985.1"/>
    <property type="molecule type" value="Genomic_DNA"/>
</dbReference>
<evidence type="ECO:0000259" key="1">
    <source>
        <dbReference type="Pfam" id="PF07992"/>
    </source>
</evidence>
<comment type="caution">
    <text evidence="2">The sequence shown here is derived from an EMBL/GenBank/DDBJ whole genome shotgun (WGS) entry which is preliminary data.</text>
</comment>
<gene>
    <name evidence="2" type="ORF">S01H4_26325</name>
</gene>
<proteinExistence type="predicted"/>
<dbReference type="AlphaFoldDB" id="X1AMS8"/>
<dbReference type="GO" id="GO:0016491">
    <property type="term" value="F:oxidoreductase activity"/>
    <property type="evidence" value="ECO:0007669"/>
    <property type="project" value="InterPro"/>
</dbReference>
<dbReference type="Pfam" id="PF07992">
    <property type="entry name" value="Pyr_redox_2"/>
    <property type="match status" value="1"/>
</dbReference>
<protein>
    <recommendedName>
        <fullName evidence="1">FAD/NAD(P)-binding domain-containing protein</fullName>
    </recommendedName>
</protein>
<accession>X1AMS8</accession>
<evidence type="ECO:0000313" key="2">
    <source>
        <dbReference type="EMBL" id="GAG83985.1"/>
    </source>
</evidence>
<sequence>AVNDKLETSVPGIYAIGDAIGGWMLSHAASSTGVTAAENAMGQAVLFPFHLIPLSY</sequence>
<feature type="non-terminal residue" evidence="2">
    <location>
        <position position="1"/>
    </location>
</feature>
<dbReference type="InterPro" id="IPR036188">
    <property type="entry name" value="FAD/NAD-bd_sf"/>
</dbReference>
<dbReference type="Gene3D" id="3.50.50.60">
    <property type="entry name" value="FAD/NAD(P)-binding domain"/>
    <property type="match status" value="1"/>
</dbReference>
<organism evidence="2">
    <name type="scientific">marine sediment metagenome</name>
    <dbReference type="NCBI Taxonomy" id="412755"/>
    <lineage>
        <taxon>unclassified sequences</taxon>
        <taxon>metagenomes</taxon>
        <taxon>ecological metagenomes</taxon>
    </lineage>
</organism>
<name>X1AMS8_9ZZZZ</name>
<dbReference type="InterPro" id="IPR023753">
    <property type="entry name" value="FAD/NAD-binding_dom"/>
</dbReference>
<reference evidence="2" key="1">
    <citation type="journal article" date="2014" name="Front. Microbiol.">
        <title>High frequency of phylogenetically diverse reductive dehalogenase-homologous genes in deep subseafloor sedimentary metagenomes.</title>
        <authorList>
            <person name="Kawai M."/>
            <person name="Futagami T."/>
            <person name="Toyoda A."/>
            <person name="Takaki Y."/>
            <person name="Nishi S."/>
            <person name="Hori S."/>
            <person name="Arai W."/>
            <person name="Tsubouchi T."/>
            <person name="Morono Y."/>
            <person name="Uchiyama I."/>
            <person name="Ito T."/>
            <person name="Fujiyama A."/>
            <person name="Inagaki F."/>
            <person name="Takami H."/>
        </authorList>
    </citation>
    <scope>NUCLEOTIDE SEQUENCE</scope>
    <source>
        <strain evidence="2">Expedition CK06-06</strain>
    </source>
</reference>